<dbReference type="GO" id="GO:1990077">
    <property type="term" value="C:primosome complex"/>
    <property type="evidence" value="ECO:0007669"/>
    <property type="project" value="UniProtKB-KW"/>
</dbReference>
<evidence type="ECO:0000313" key="15">
    <source>
        <dbReference type="Proteomes" id="UP000179145"/>
    </source>
</evidence>
<dbReference type="GO" id="GO:0005737">
    <property type="term" value="C:cytoplasm"/>
    <property type="evidence" value="ECO:0007669"/>
    <property type="project" value="TreeGrafter"/>
</dbReference>
<dbReference type="InterPro" id="IPR034151">
    <property type="entry name" value="TOPRIM_DnaG_bac"/>
</dbReference>
<dbReference type="PROSITE" id="PS50880">
    <property type="entry name" value="TOPRIM"/>
    <property type="match status" value="1"/>
</dbReference>
<evidence type="ECO:0000256" key="12">
    <source>
        <dbReference type="ARBA" id="ARBA00023163"/>
    </source>
</evidence>
<keyword evidence="11 13" id="KW-0238">DNA-binding</keyword>
<keyword evidence="10" id="KW-0460">Magnesium</keyword>
<evidence type="ECO:0000256" key="3">
    <source>
        <dbReference type="ARBA" id="ARBA00022515"/>
    </source>
</evidence>
<evidence type="ECO:0000256" key="7">
    <source>
        <dbReference type="ARBA" id="ARBA00022723"/>
    </source>
</evidence>
<name>A0A1D8URT0_9PROT</name>
<dbReference type="GO" id="GO:0000428">
    <property type="term" value="C:DNA-directed RNA polymerase complex"/>
    <property type="evidence" value="ECO:0007669"/>
    <property type="project" value="UniProtKB-KW"/>
</dbReference>
<evidence type="ECO:0000256" key="11">
    <source>
        <dbReference type="ARBA" id="ARBA00023125"/>
    </source>
</evidence>
<dbReference type="Gene3D" id="3.90.980.10">
    <property type="entry name" value="DNA primase, catalytic core, N-terminal domain"/>
    <property type="match status" value="1"/>
</dbReference>
<dbReference type="InterPro" id="IPR013264">
    <property type="entry name" value="DNAG_N"/>
</dbReference>
<evidence type="ECO:0000256" key="8">
    <source>
        <dbReference type="ARBA" id="ARBA00022771"/>
    </source>
</evidence>
<keyword evidence="3 13" id="KW-0639">Primosome</keyword>
<evidence type="ECO:0000256" key="13">
    <source>
        <dbReference type="HAMAP-Rule" id="MF_00974"/>
    </source>
</evidence>
<dbReference type="GO" id="GO:0003677">
    <property type="term" value="F:DNA binding"/>
    <property type="evidence" value="ECO:0007669"/>
    <property type="project" value="UniProtKB-KW"/>
</dbReference>
<dbReference type="FunFam" id="3.90.580.10:FF:000001">
    <property type="entry name" value="DNA primase"/>
    <property type="match status" value="1"/>
</dbReference>
<dbReference type="PANTHER" id="PTHR30313">
    <property type="entry name" value="DNA PRIMASE"/>
    <property type="match status" value="1"/>
</dbReference>
<dbReference type="HAMAP" id="MF_00974">
    <property type="entry name" value="DNA_primase_DnaG"/>
    <property type="match status" value="1"/>
</dbReference>
<dbReference type="PANTHER" id="PTHR30313:SF2">
    <property type="entry name" value="DNA PRIMASE"/>
    <property type="match status" value="1"/>
</dbReference>
<dbReference type="Proteomes" id="UP000179145">
    <property type="component" value="Chromosome"/>
</dbReference>
<dbReference type="GO" id="GO:0008270">
    <property type="term" value="F:zinc ion binding"/>
    <property type="evidence" value="ECO:0007669"/>
    <property type="project" value="UniProtKB-KW"/>
</dbReference>
<comment type="cofactor">
    <cofactor evidence="1">
        <name>Zn(2+)</name>
        <dbReference type="ChEBI" id="CHEBI:29105"/>
    </cofactor>
</comment>
<dbReference type="RefSeq" id="WP_070402025.1">
    <property type="nucleotide sequence ID" value="NZ_BJVW01000002.1"/>
</dbReference>
<dbReference type="OrthoDB" id="9803773at2"/>
<evidence type="ECO:0000256" key="10">
    <source>
        <dbReference type="ARBA" id="ARBA00022842"/>
    </source>
</evidence>
<gene>
    <name evidence="13" type="primary">dnaG</name>
    <name evidence="14" type="ORF">A0U89_02760</name>
</gene>
<dbReference type="Gene3D" id="3.90.580.10">
    <property type="entry name" value="Zinc finger, CHC2-type domain"/>
    <property type="match status" value="1"/>
</dbReference>
<dbReference type="InterPro" id="IPR037068">
    <property type="entry name" value="DNA_primase_core_N_sf"/>
</dbReference>
<evidence type="ECO:0000256" key="5">
    <source>
        <dbReference type="ARBA" id="ARBA00022695"/>
    </source>
</evidence>
<dbReference type="STRING" id="153496.A0U89_02760"/>
<evidence type="ECO:0000313" key="14">
    <source>
        <dbReference type="EMBL" id="AOX16217.1"/>
    </source>
</evidence>
<dbReference type="InterPro" id="IPR030846">
    <property type="entry name" value="DnaG_bac"/>
</dbReference>
<sequence>MALDSAFLDEVRARVPIASVIGRRTKLTRSGRNWKACCPFHGEKTPSFYVYDDHFHCFGCGAHGDVISFVMQSEGRSFPEAVEQLAGEAGLEMPRQDPRTEARAREAKSLGEVLEAVQAIYRRKLHQPEGREGLAYLRKRGLSDETIEAFGLGWSGDGRGGLLEELRGQNVTPGQLMQAGLMRVDERGEVRGELFFSRVMFPIRDRRGRLISFGGRILGDGQPKYVNGPETALFSKRRNLFNLDLARQALRDPKQSLLVVEGYMDVIALYQAGFRAAVAPLGTALGAEQLEALWREAEQPIICLDGDAAGSRAALRAAETALPLVSPERSLRFCRLDAQDDPDSLIRREGPEGMRRALASAVPLADELFGLMSAGMPDPSPEQRAALRARLEAAAALIGDRNLAGEYRRTLLDRFFSAFRKGGKGKPPSARGPIVPRGALEDGAAERLKILTAILLAHPDVLPDVEQAYSLLELPPDLDELRGGLLDWLAEQPPTAPMTQSGCLDWLAQHGLEEAAQAALEGKLPRVARREAGEDLLAVNVRQQWWHFYGLVNFPAFEAEVMQDMRRALLDPSLDRFPEGLNARMQALEKVRRGESVEDDD</sequence>
<dbReference type="NCBIfam" id="TIGR01391">
    <property type="entry name" value="dnaG"/>
    <property type="match status" value="1"/>
</dbReference>
<protein>
    <recommendedName>
        <fullName evidence="13">DNA primase</fullName>
        <ecNumber evidence="13">2.7.7.101</ecNumber>
    </recommendedName>
</protein>
<dbReference type="Pfam" id="PF13662">
    <property type="entry name" value="Toprim_4"/>
    <property type="match status" value="1"/>
</dbReference>
<dbReference type="Gene3D" id="3.40.1360.10">
    <property type="match status" value="1"/>
</dbReference>
<evidence type="ECO:0000256" key="6">
    <source>
        <dbReference type="ARBA" id="ARBA00022705"/>
    </source>
</evidence>
<keyword evidence="8" id="KW-0863">Zinc-finger</keyword>
<dbReference type="SMART" id="SM00400">
    <property type="entry name" value="ZnF_CHCC"/>
    <property type="match status" value="1"/>
</dbReference>
<evidence type="ECO:0000256" key="4">
    <source>
        <dbReference type="ARBA" id="ARBA00022679"/>
    </source>
</evidence>
<dbReference type="InterPro" id="IPR036977">
    <property type="entry name" value="DNA_primase_Znf_CHC2"/>
</dbReference>
<keyword evidence="2 13" id="KW-0240">DNA-directed RNA polymerase</keyword>
<keyword evidence="9" id="KW-0862">Zinc</keyword>
<keyword evidence="12 13" id="KW-0804">Transcription</keyword>
<keyword evidence="4 13" id="KW-0808">Transferase</keyword>
<dbReference type="InterPro" id="IPR006295">
    <property type="entry name" value="DNA_primase_DnaG"/>
</dbReference>
<keyword evidence="15" id="KW-1185">Reference proteome</keyword>
<dbReference type="KEGG" id="kba:A0U89_02760"/>
<dbReference type="Pfam" id="PF08275">
    <property type="entry name" value="DNAG_N"/>
    <property type="match status" value="1"/>
</dbReference>
<dbReference type="Pfam" id="PF01807">
    <property type="entry name" value="Zn_ribbon_DnaG"/>
    <property type="match status" value="1"/>
</dbReference>
<keyword evidence="5 13" id="KW-0548">Nucleotidyltransferase</keyword>
<dbReference type="GO" id="GO:0006269">
    <property type="term" value="P:DNA replication, synthesis of primer"/>
    <property type="evidence" value="ECO:0007669"/>
    <property type="project" value="UniProtKB-UniRule"/>
</dbReference>
<dbReference type="InterPro" id="IPR050219">
    <property type="entry name" value="DnaG_primase"/>
</dbReference>
<reference evidence="14 15" key="1">
    <citation type="journal article" date="2016" name="Microb. Cell Fact.">
        <title>Dissection of exopolysaccharide biosynthesis in Kozakia baliensis.</title>
        <authorList>
            <person name="Brandt J.U."/>
            <person name="Jakob F."/>
            <person name="Behr J."/>
            <person name="Geissler A.J."/>
            <person name="Vogel R.F."/>
        </authorList>
    </citation>
    <scope>NUCLEOTIDE SEQUENCE [LARGE SCALE GENOMIC DNA]</scope>
    <source>
        <strain evidence="14 15">DSM 14400</strain>
    </source>
</reference>
<accession>A0A1D8URT0</accession>
<keyword evidence="6 13" id="KW-0235">DNA replication</keyword>
<dbReference type="CDD" id="cd03364">
    <property type="entry name" value="TOPRIM_DnaG_primases"/>
    <property type="match status" value="1"/>
</dbReference>
<comment type="caution">
    <text evidence="13">Lacks conserved residue(s) required for the propagation of feature annotation.</text>
</comment>
<comment type="function">
    <text evidence="13">RNA polymerase that catalyzes the synthesis of short RNA molecules used as primers for DNA polymerase during DNA replication.</text>
</comment>
<dbReference type="SMART" id="SM00493">
    <property type="entry name" value="TOPRIM"/>
    <property type="match status" value="1"/>
</dbReference>
<keyword evidence="7" id="KW-0479">Metal-binding</keyword>
<comment type="catalytic activity">
    <reaction evidence="13">
        <text>ssDNA + n NTP = ssDNA/pppN(pN)n-1 hybrid + (n-1) diphosphate.</text>
        <dbReference type="EC" id="2.7.7.101"/>
    </reaction>
</comment>
<dbReference type="InterPro" id="IPR002694">
    <property type="entry name" value="Znf_CHC2"/>
</dbReference>
<evidence type="ECO:0000256" key="2">
    <source>
        <dbReference type="ARBA" id="ARBA00022478"/>
    </source>
</evidence>
<dbReference type="eggNOG" id="COG0358">
    <property type="taxonomic scope" value="Bacteria"/>
</dbReference>
<comment type="similarity">
    <text evidence="13">Belongs to the DnaG primase family.</text>
</comment>
<organism evidence="14 15">
    <name type="scientific">Kozakia baliensis</name>
    <dbReference type="NCBI Taxonomy" id="153496"/>
    <lineage>
        <taxon>Bacteria</taxon>
        <taxon>Pseudomonadati</taxon>
        <taxon>Pseudomonadota</taxon>
        <taxon>Alphaproteobacteria</taxon>
        <taxon>Acetobacterales</taxon>
        <taxon>Acetobacteraceae</taxon>
        <taxon>Kozakia</taxon>
    </lineage>
</organism>
<dbReference type="EC" id="2.7.7.101" evidence="13"/>
<dbReference type="InterPro" id="IPR006171">
    <property type="entry name" value="TOPRIM_dom"/>
</dbReference>
<dbReference type="AlphaFoldDB" id="A0A1D8URT0"/>
<dbReference type="SUPFAM" id="SSF56731">
    <property type="entry name" value="DNA primase core"/>
    <property type="match status" value="1"/>
</dbReference>
<dbReference type="SUPFAM" id="SSF57783">
    <property type="entry name" value="Zinc beta-ribbon"/>
    <property type="match status" value="1"/>
</dbReference>
<evidence type="ECO:0000256" key="9">
    <source>
        <dbReference type="ARBA" id="ARBA00022833"/>
    </source>
</evidence>
<dbReference type="EMBL" id="CP014674">
    <property type="protein sequence ID" value="AOX16217.1"/>
    <property type="molecule type" value="Genomic_DNA"/>
</dbReference>
<dbReference type="FunFam" id="3.40.1360.10:FF:000002">
    <property type="entry name" value="DNA primase"/>
    <property type="match status" value="1"/>
</dbReference>
<proteinExistence type="inferred from homology"/>
<dbReference type="GO" id="GO:0003899">
    <property type="term" value="F:DNA-directed RNA polymerase activity"/>
    <property type="evidence" value="ECO:0007669"/>
    <property type="project" value="UniProtKB-UniRule"/>
</dbReference>
<evidence type="ECO:0000256" key="1">
    <source>
        <dbReference type="ARBA" id="ARBA00001947"/>
    </source>
</evidence>
<comment type="subunit">
    <text evidence="13">Monomer. Interacts with DnaB.</text>
</comment>